<name>A0A3M7RXR2_BRAPC</name>
<evidence type="ECO:0000313" key="1">
    <source>
        <dbReference type="EMBL" id="RNA28373.1"/>
    </source>
</evidence>
<comment type="caution">
    <text evidence="1">The sequence shown here is derived from an EMBL/GenBank/DDBJ whole genome shotgun (WGS) entry which is preliminary data.</text>
</comment>
<organism evidence="1 2">
    <name type="scientific">Brachionus plicatilis</name>
    <name type="common">Marine rotifer</name>
    <name type="synonym">Brachionus muelleri</name>
    <dbReference type="NCBI Taxonomy" id="10195"/>
    <lineage>
        <taxon>Eukaryota</taxon>
        <taxon>Metazoa</taxon>
        <taxon>Spiralia</taxon>
        <taxon>Gnathifera</taxon>
        <taxon>Rotifera</taxon>
        <taxon>Eurotatoria</taxon>
        <taxon>Monogononta</taxon>
        <taxon>Pseudotrocha</taxon>
        <taxon>Ploima</taxon>
        <taxon>Brachionidae</taxon>
        <taxon>Brachionus</taxon>
    </lineage>
</organism>
<accession>A0A3M7RXR2</accession>
<proteinExistence type="predicted"/>
<reference evidence="1 2" key="1">
    <citation type="journal article" date="2018" name="Sci. Rep.">
        <title>Genomic signatures of local adaptation to the degree of environmental predictability in rotifers.</title>
        <authorList>
            <person name="Franch-Gras L."/>
            <person name="Hahn C."/>
            <person name="Garcia-Roger E.M."/>
            <person name="Carmona M.J."/>
            <person name="Serra M."/>
            <person name="Gomez A."/>
        </authorList>
    </citation>
    <scope>NUCLEOTIDE SEQUENCE [LARGE SCALE GENOMIC DNA]</scope>
    <source>
        <strain evidence="1">HYR1</strain>
    </source>
</reference>
<evidence type="ECO:0000313" key="2">
    <source>
        <dbReference type="Proteomes" id="UP000276133"/>
    </source>
</evidence>
<protein>
    <submittedName>
        <fullName evidence="1">Uncharacterized protein</fullName>
    </submittedName>
</protein>
<sequence>MAERKSPDAEPLAEKEYLKTKIRELENQLLIKSRLSQDQTLELERLRECYILLKESFTKNDIEKFISISKNFLNTFGSKSDLESISQMIVGEDPEHCILIEFLLRETNISHTSVY</sequence>
<feature type="non-terminal residue" evidence="1">
    <location>
        <position position="115"/>
    </location>
</feature>
<gene>
    <name evidence="1" type="ORF">BpHYR1_047063</name>
</gene>
<keyword evidence="2" id="KW-1185">Reference proteome</keyword>
<dbReference type="EMBL" id="REGN01002401">
    <property type="protein sequence ID" value="RNA28373.1"/>
    <property type="molecule type" value="Genomic_DNA"/>
</dbReference>
<dbReference type="Proteomes" id="UP000276133">
    <property type="component" value="Unassembled WGS sequence"/>
</dbReference>
<dbReference type="OrthoDB" id="10231320at2759"/>
<dbReference type="AlphaFoldDB" id="A0A3M7RXR2"/>